<feature type="compositionally biased region" description="Pro residues" evidence="1">
    <location>
        <begin position="151"/>
        <end position="161"/>
    </location>
</feature>
<evidence type="ECO:0000313" key="2">
    <source>
        <dbReference type="EMBL" id="KAL0116455.1"/>
    </source>
</evidence>
<feature type="compositionally biased region" description="Basic and acidic residues" evidence="1">
    <location>
        <begin position="180"/>
        <end position="192"/>
    </location>
</feature>
<organism evidence="2 3">
    <name type="scientific">Cardiocondyla obscurior</name>
    <dbReference type="NCBI Taxonomy" id="286306"/>
    <lineage>
        <taxon>Eukaryota</taxon>
        <taxon>Metazoa</taxon>
        <taxon>Ecdysozoa</taxon>
        <taxon>Arthropoda</taxon>
        <taxon>Hexapoda</taxon>
        <taxon>Insecta</taxon>
        <taxon>Pterygota</taxon>
        <taxon>Neoptera</taxon>
        <taxon>Endopterygota</taxon>
        <taxon>Hymenoptera</taxon>
        <taxon>Apocrita</taxon>
        <taxon>Aculeata</taxon>
        <taxon>Formicoidea</taxon>
        <taxon>Formicidae</taxon>
        <taxon>Myrmicinae</taxon>
        <taxon>Cardiocondyla</taxon>
    </lineage>
</organism>
<dbReference type="EMBL" id="JADYXP020000009">
    <property type="protein sequence ID" value="KAL0116455.1"/>
    <property type="molecule type" value="Genomic_DNA"/>
</dbReference>
<reference evidence="2 3" key="1">
    <citation type="submission" date="2023-03" db="EMBL/GenBank/DDBJ databases">
        <title>High recombination rates correlate with genetic variation in Cardiocondyla obscurior ants.</title>
        <authorList>
            <person name="Errbii M."/>
        </authorList>
    </citation>
    <scope>NUCLEOTIDE SEQUENCE [LARGE SCALE GENOMIC DNA]</scope>
    <source>
        <strain evidence="2">Alpha-2009</strain>
        <tissue evidence="2">Whole body</tissue>
    </source>
</reference>
<feature type="compositionally biased region" description="Acidic residues" evidence="1">
    <location>
        <begin position="244"/>
        <end position="256"/>
    </location>
</feature>
<evidence type="ECO:0000313" key="3">
    <source>
        <dbReference type="Proteomes" id="UP001430953"/>
    </source>
</evidence>
<feature type="compositionally biased region" description="Polar residues" evidence="1">
    <location>
        <begin position="208"/>
        <end position="219"/>
    </location>
</feature>
<feature type="region of interest" description="Disordered" evidence="1">
    <location>
        <begin position="146"/>
        <end position="269"/>
    </location>
</feature>
<dbReference type="Proteomes" id="UP001430953">
    <property type="component" value="Unassembled WGS sequence"/>
</dbReference>
<feature type="region of interest" description="Disordered" evidence="1">
    <location>
        <begin position="1"/>
        <end position="30"/>
    </location>
</feature>
<gene>
    <name evidence="2" type="ORF">PUN28_009836</name>
</gene>
<dbReference type="AlphaFoldDB" id="A0AAW2FMY3"/>
<feature type="compositionally biased region" description="Basic and acidic residues" evidence="1">
    <location>
        <begin position="1"/>
        <end position="12"/>
    </location>
</feature>
<accession>A0AAW2FMY3</accession>
<proteinExistence type="predicted"/>
<evidence type="ECO:0000256" key="1">
    <source>
        <dbReference type="SAM" id="MobiDB-lite"/>
    </source>
</evidence>
<name>A0AAW2FMY3_9HYME</name>
<sequence length="374" mass="42397">MRWKPQHSDPKKSGKISSANERLESQKNENSGRVLPFSELIKSCAQAEHALLHLSYNRISLLKPYVSALSVQANPNLSKKQFEDLLKVSSNDLILESHNKKTLKKSRARRNKQIKNLRELVRRFFIQYLLAAAPSEEVFVSPARHEERPWSPRPGPPPPSPIHGDPEPLHCYFPEEEECRDNSITKPSDERNLSSQSTKPGSELFRPTTPSYTPNSSLVSEPRFPGDEPRACSSPLSPPPFPFEPEEADSLGEDDSISLPGVDFPDRPPSPVPSIEILEEHPEPREVIDPLLELLRRACTPWTDPVPERAFSIGPDHFEPEEIRIQAARSDPDSHFFIYYPGVEFPFLAPMRLIDLVFPRSTVRVVEIEEVTLD</sequence>
<protein>
    <submittedName>
        <fullName evidence="2">Uncharacterized protein</fullName>
    </submittedName>
</protein>
<keyword evidence="3" id="KW-1185">Reference proteome</keyword>
<comment type="caution">
    <text evidence="2">The sequence shown here is derived from an EMBL/GenBank/DDBJ whole genome shotgun (WGS) entry which is preliminary data.</text>
</comment>